<dbReference type="InterPro" id="IPR001611">
    <property type="entry name" value="Leu-rich_rpt"/>
</dbReference>
<evidence type="ECO:0000256" key="13">
    <source>
        <dbReference type="SAM" id="SignalP"/>
    </source>
</evidence>
<dbReference type="SMART" id="SM00365">
    <property type="entry name" value="LRR_SD22"/>
    <property type="match status" value="7"/>
</dbReference>
<dbReference type="Gramene" id="mRNA:HanXRQr2_Chr01g0034001">
    <property type="protein sequence ID" value="CDS:HanXRQr2_Chr01g0034001.1"/>
    <property type="gene ID" value="HanXRQr2_Chr01g0034001"/>
</dbReference>
<evidence type="ECO:0000256" key="3">
    <source>
        <dbReference type="ARBA" id="ARBA00022475"/>
    </source>
</evidence>
<dbReference type="GO" id="GO:0006952">
    <property type="term" value="P:defense response"/>
    <property type="evidence" value="ECO:0007669"/>
    <property type="project" value="UniProtKB-ARBA"/>
</dbReference>
<keyword evidence="8 12" id="KW-1133">Transmembrane helix</keyword>
<dbReference type="FunFam" id="3.80.10.10:FF:000111">
    <property type="entry name" value="LRR receptor-like serine/threonine-protein kinase ERECTA"/>
    <property type="match status" value="1"/>
</dbReference>
<feature type="chain" id="PRO_5011914371" evidence="13">
    <location>
        <begin position="30"/>
        <end position="1006"/>
    </location>
</feature>
<feature type="domain" description="Disease resistance R13L4/SHOC-2-like LRR" evidence="15">
    <location>
        <begin position="607"/>
        <end position="752"/>
    </location>
</feature>
<dbReference type="GO" id="GO:0051707">
    <property type="term" value="P:response to other organism"/>
    <property type="evidence" value="ECO:0007669"/>
    <property type="project" value="UniProtKB-ARBA"/>
</dbReference>
<keyword evidence="7" id="KW-0677">Repeat</keyword>
<dbReference type="SUPFAM" id="SSF52047">
    <property type="entry name" value="RNI-like"/>
    <property type="match status" value="1"/>
</dbReference>
<dbReference type="InterPro" id="IPR032675">
    <property type="entry name" value="LRR_dom_sf"/>
</dbReference>
<keyword evidence="16" id="KW-0808">Transferase</keyword>
<evidence type="ECO:0000256" key="9">
    <source>
        <dbReference type="ARBA" id="ARBA00023136"/>
    </source>
</evidence>
<dbReference type="EMBL" id="CM007890">
    <property type="protein sequence ID" value="OTG37773.1"/>
    <property type="molecule type" value="Genomic_DNA"/>
</dbReference>
<evidence type="ECO:0000256" key="12">
    <source>
        <dbReference type="SAM" id="Phobius"/>
    </source>
</evidence>
<dbReference type="Pfam" id="PF13855">
    <property type="entry name" value="LRR_8"/>
    <property type="match status" value="2"/>
</dbReference>
<name>A0A251VQE4_HELAN</name>
<evidence type="ECO:0000313" key="17">
    <source>
        <dbReference type="EMBL" id="OTG37773.1"/>
    </source>
</evidence>
<proteinExistence type="inferred from homology"/>
<dbReference type="SUPFAM" id="SSF52058">
    <property type="entry name" value="L domain-like"/>
    <property type="match status" value="2"/>
</dbReference>
<keyword evidence="19" id="KW-1185">Reference proteome</keyword>
<sequence>MGRCRRSFRFFISVFLLVHFICCISLVSGIIRREAAETRCIESERRALLRLKRGFVDDYGLLSSWSNHRSSQDCCLWRGVDCNNKTGNVIVLDLHGYWSDDLDAVVQLSGDINSSLLDLKHLNHLDLSFNSFTRIPEFVGSLKKLRYLNLSSTSLEVSKVPPQLGNLSNLQILDISYSSVVLRNTEWLSKLSSLEYLSLSGVDLSKSSNLLENVITRLPSLFELHLVFCLLPKFSTNTLLPITNFSKVLSILDISDNYLPPSMIYPWLFNFSNSLIDIDLSYNELNGSIPEAFGAFTSLQKLDLTTNGLKGRIPTSFGNFSNLRSLYLGGNSLKEDLSNFFHLLKPAEKSLQVLDLSSNELFGSLPDVTKFAALKELYLQNNDIKGSFPVRFEHISNLVIIDLADNHITGLLPDLSALSSLQELYFERNNLRGTLADKIMPLFELQSLGASSNLLNGTITETHLSNLSHLVYLDLSYNSLALEIDHDWSPIFSLDVMSFSSCKLGPSFPNWLQTQKNFSILDISATQINDSVPDWFWDQLTPNLRYLNLSSNQIHGIVPDLLYGNQPYIDLRSNNFYGPVPLFPSNTQTLVLRNNMFSGSVSFLCNFTTIFRLDLSNNRLSGELPDCWINLTNFFYLNLENNKLSGRIPASMGSLTYLQMLSLRSNNLTGELPSSLKNCTMLTLLDVGENSLSGRIPTWIGKSLTELRVLSLTSNGFHGTMRTSLCRLSKIQILDLSINNISGSIPRCLSNLKGMTDESKKVQFFGWNTVGLSRTRLSIKRDTYTFEALLQWKGRRYQYSNTLGLVTSLDLSSNSLNGEIPREITNLSGLVALNLSRNNLTWRIPQDIGRLRWLDFLDLSRNYLSGGIPVSLSQLTNLGLLDLSYNNLSGRIPTSTQLQSFGASSYTGNPALCGLPLSNPCPGDLVPDQSPRTTVETEDNAGQDKLITRGFFICLSTGLALGFWGLFGTLFISDSWRYAYLKFLDHITHWIYVVIAVNYNRLLRRS</sequence>
<evidence type="ECO:0000256" key="10">
    <source>
        <dbReference type="ARBA" id="ARBA00023170"/>
    </source>
</evidence>
<evidence type="ECO:0000313" key="18">
    <source>
        <dbReference type="EMBL" id="OTG37807.1"/>
    </source>
</evidence>
<dbReference type="Gene3D" id="3.80.10.10">
    <property type="entry name" value="Ribonuclease Inhibitor"/>
    <property type="match status" value="5"/>
</dbReference>
<dbReference type="InterPro" id="IPR046956">
    <property type="entry name" value="RLP23-like"/>
</dbReference>
<dbReference type="OrthoDB" id="8731593at2759"/>
<evidence type="ECO:0000256" key="1">
    <source>
        <dbReference type="ARBA" id="ARBA00004251"/>
    </source>
</evidence>
<dbReference type="EMBL" id="MNCJ02000316">
    <property type="protein sequence ID" value="KAF5823047.1"/>
    <property type="molecule type" value="Genomic_DNA"/>
</dbReference>
<keyword evidence="16" id="KW-0418">Kinase</keyword>
<dbReference type="PANTHER" id="PTHR48063:SF101">
    <property type="entry name" value="LRR RECEPTOR-LIKE SERINE_THREONINE-PROTEIN KINASE FLS2"/>
    <property type="match status" value="1"/>
</dbReference>
<keyword evidence="9 12" id="KW-0472">Membrane</keyword>
<protein>
    <submittedName>
        <fullName evidence="16">Non-specific serine/threonine protein kinase</fullName>
        <ecNumber evidence="16">2.7.11.1</ecNumber>
    </submittedName>
    <submittedName>
        <fullName evidence="18">Putative leucine-rich repeat protein, plant-type</fullName>
    </submittedName>
</protein>
<reference evidence="18" key="2">
    <citation type="submission" date="2017-02" db="EMBL/GenBank/DDBJ databases">
        <title>Sunflower complete genome.</title>
        <authorList>
            <person name="Langlade N."/>
            <person name="Munos S."/>
        </authorList>
    </citation>
    <scope>NUCLEOTIDE SEQUENCE [LARGE SCALE GENOMIC DNA]</scope>
    <source>
        <tissue evidence="18">Leaves</tissue>
    </source>
</reference>
<dbReference type="InterPro" id="IPR003591">
    <property type="entry name" value="Leu-rich_rpt_typical-subtyp"/>
</dbReference>
<dbReference type="PROSITE" id="PS51450">
    <property type="entry name" value="LRR"/>
    <property type="match status" value="4"/>
</dbReference>
<keyword evidence="6 13" id="KW-0732">Signal</keyword>
<dbReference type="FunFam" id="3.80.10.10:FF:001347">
    <property type="entry name" value="LRR receptor-like serine/threonine-protein kinase GSO2"/>
    <property type="match status" value="1"/>
</dbReference>
<evidence type="ECO:0000313" key="16">
    <source>
        <dbReference type="EMBL" id="KAF5823047.1"/>
    </source>
</evidence>
<evidence type="ECO:0000256" key="11">
    <source>
        <dbReference type="ARBA" id="ARBA00023180"/>
    </source>
</evidence>
<dbReference type="Proteomes" id="UP000215914">
    <property type="component" value="Chromosome 1"/>
</dbReference>
<evidence type="ECO:0000256" key="7">
    <source>
        <dbReference type="ARBA" id="ARBA00022737"/>
    </source>
</evidence>
<evidence type="ECO:0000313" key="19">
    <source>
        <dbReference type="Proteomes" id="UP000215914"/>
    </source>
</evidence>
<evidence type="ECO:0000256" key="4">
    <source>
        <dbReference type="ARBA" id="ARBA00022614"/>
    </source>
</evidence>
<evidence type="ECO:0000259" key="14">
    <source>
        <dbReference type="Pfam" id="PF08263"/>
    </source>
</evidence>
<dbReference type="InterPro" id="IPR055414">
    <property type="entry name" value="LRR_R13L4/SHOC2-like"/>
</dbReference>
<dbReference type="Pfam" id="PF08263">
    <property type="entry name" value="LRRNT_2"/>
    <property type="match status" value="1"/>
</dbReference>
<comment type="subcellular location">
    <subcellularLocation>
        <location evidence="1">Cell membrane</location>
        <topology evidence="1">Single-pass type I membrane protein</topology>
    </subcellularLocation>
</comment>
<evidence type="ECO:0000256" key="8">
    <source>
        <dbReference type="ARBA" id="ARBA00022989"/>
    </source>
</evidence>
<dbReference type="EMBL" id="CM007890">
    <property type="protein sequence ID" value="OTG37807.1"/>
    <property type="molecule type" value="Genomic_DNA"/>
</dbReference>
<dbReference type="GO" id="GO:0004674">
    <property type="term" value="F:protein serine/threonine kinase activity"/>
    <property type="evidence" value="ECO:0007669"/>
    <property type="project" value="UniProtKB-KW"/>
</dbReference>
<keyword evidence="16" id="KW-0723">Serine/threonine-protein kinase</keyword>
<keyword evidence="4" id="KW-0433">Leucine-rich repeat</keyword>
<dbReference type="Pfam" id="PF23598">
    <property type="entry name" value="LRR_14"/>
    <property type="match status" value="1"/>
</dbReference>
<keyword evidence="5 12" id="KW-0812">Transmembrane</keyword>
<keyword evidence="11" id="KW-0325">Glycoprotein</keyword>
<evidence type="ECO:0000259" key="15">
    <source>
        <dbReference type="Pfam" id="PF23598"/>
    </source>
</evidence>
<dbReference type="InterPro" id="IPR013210">
    <property type="entry name" value="LRR_N_plant-typ"/>
</dbReference>
<dbReference type="GO" id="GO:0005886">
    <property type="term" value="C:plasma membrane"/>
    <property type="evidence" value="ECO:0007669"/>
    <property type="project" value="UniProtKB-SubCell"/>
</dbReference>
<evidence type="ECO:0000256" key="5">
    <source>
        <dbReference type="ARBA" id="ARBA00022692"/>
    </source>
</evidence>
<keyword evidence="3" id="KW-1003">Cell membrane</keyword>
<dbReference type="OMA" id="NICTIRE"/>
<reference evidence="16 19" key="1">
    <citation type="journal article" date="2017" name="Nature">
        <title>The sunflower genome provides insights into oil metabolism, flowering and Asterid evolution.</title>
        <authorList>
            <person name="Badouin H."/>
            <person name="Gouzy J."/>
            <person name="Grassa C.J."/>
            <person name="Murat F."/>
            <person name="Staton S.E."/>
            <person name="Cottret L."/>
            <person name="Lelandais-Briere C."/>
            <person name="Owens G.L."/>
            <person name="Carrere S."/>
            <person name="Mayjonade B."/>
            <person name="Legrand L."/>
            <person name="Gill N."/>
            <person name="Kane N.C."/>
            <person name="Bowers J.E."/>
            <person name="Hubner S."/>
            <person name="Bellec A."/>
            <person name="Berard A."/>
            <person name="Berges H."/>
            <person name="Blanchet N."/>
            <person name="Boniface M.C."/>
            <person name="Brunel D."/>
            <person name="Catrice O."/>
            <person name="Chaidir N."/>
            <person name="Claudel C."/>
            <person name="Donnadieu C."/>
            <person name="Faraut T."/>
            <person name="Fievet G."/>
            <person name="Helmstetter N."/>
            <person name="King M."/>
            <person name="Knapp S.J."/>
            <person name="Lai Z."/>
            <person name="Le Paslier M.C."/>
            <person name="Lippi Y."/>
            <person name="Lorenzon L."/>
            <person name="Mandel J.R."/>
            <person name="Marage G."/>
            <person name="Marchand G."/>
            <person name="Marquand E."/>
            <person name="Bret-Mestries E."/>
            <person name="Morien E."/>
            <person name="Nambeesan S."/>
            <person name="Nguyen T."/>
            <person name="Pegot-Espagnet P."/>
            <person name="Pouilly N."/>
            <person name="Raftis F."/>
            <person name="Sallet E."/>
            <person name="Schiex T."/>
            <person name="Thomas J."/>
            <person name="Vandecasteele C."/>
            <person name="Vares D."/>
            <person name="Vear F."/>
            <person name="Vautrin S."/>
            <person name="Crespi M."/>
            <person name="Mangin B."/>
            <person name="Burke J.M."/>
            <person name="Salse J."/>
            <person name="Munos S."/>
            <person name="Vincourt P."/>
            <person name="Rieseberg L.H."/>
            <person name="Langlade N.B."/>
        </authorList>
    </citation>
    <scope>NUCLEOTIDE SEQUENCE [LARGE SCALE GENOMIC DNA]</scope>
    <source>
        <strain evidence="19">cv. SF193</strain>
        <tissue evidence="16">Leaves</tissue>
    </source>
</reference>
<dbReference type="STRING" id="4232.A0A251VQE4"/>
<comment type="similarity">
    <text evidence="2">Belongs to the RLP family.</text>
</comment>
<dbReference type="PANTHER" id="PTHR48063">
    <property type="entry name" value="LRR RECEPTOR-LIKE KINASE"/>
    <property type="match status" value="1"/>
</dbReference>
<feature type="domain" description="Leucine-rich repeat-containing N-terminal plant-type" evidence="14">
    <location>
        <begin position="42"/>
        <end position="83"/>
    </location>
</feature>
<organism evidence="18 19">
    <name type="scientific">Helianthus annuus</name>
    <name type="common">Common sunflower</name>
    <dbReference type="NCBI Taxonomy" id="4232"/>
    <lineage>
        <taxon>Eukaryota</taxon>
        <taxon>Viridiplantae</taxon>
        <taxon>Streptophyta</taxon>
        <taxon>Embryophyta</taxon>
        <taxon>Tracheophyta</taxon>
        <taxon>Spermatophyta</taxon>
        <taxon>Magnoliopsida</taxon>
        <taxon>eudicotyledons</taxon>
        <taxon>Gunneridae</taxon>
        <taxon>Pentapetalae</taxon>
        <taxon>asterids</taxon>
        <taxon>campanulids</taxon>
        <taxon>Asterales</taxon>
        <taxon>Asteraceae</taxon>
        <taxon>Asteroideae</taxon>
        <taxon>Heliantheae alliance</taxon>
        <taxon>Heliantheae</taxon>
        <taxon>Helianthus</taxon>
    </lineage>
</organism>
<feature type="transmembrane region" description="Helical" evidence="12">
    <location>
        <begin position="950"/>
        <end position="972"/>
    </location>
</feature>
<dbReference type="Pfam" id="PF00560">
    <property type="entry name" value="LRR_1"/>
    <property type="match status" value="5"/>
</dbReference>
<feature type="signal peptide" evidence="13">
    <location>
        <begin position="1"/>
        <end position="29"/>
    </location>
</feature>
<evidence type="ECO:0000256" key="6">
    <source>
        <dbReference type="ARBA" id="ARBA00022729"/>
    </source>
</evidence>
<dbReference type="EC" id="2.7.11.1" evidence="16"/>
<dbReference type="FunFam" id="3.80.10.10:FF:000095">
    <property type="entry name" value="LRR receptor-like serine/threonine-protein kinase GSO1"/>
    <property type="match status" value="2"/>
</dbReference>
<gene>
    <name evidence="17" type="ORF">HannXRQ_Chr01g0022481</name>
    <name evidence="18" type="ORF">HannXRQ_Chr01g0022871</name>
    <name evidence="16" type="ORF">HanXRQr2_Chr01g0034001</name>
</gene>
<reference evidence="16" key="3">
    <citation type="submission" date="2020-06" db="EMBL/GenBank/DDBJ databases">
        <title>Helianthus annuus Genome sequencing and assembly Release 2.</title>
        <authorList>
            <person name="Gouzy J."/>
            <person name="Langlade N."/>
            <person name="Munos S."/>
        </authorList>
    </citation>
    <scope>NUCLEOTIDE SEQUENCE</scope>
    <source>
        <tissue evidence="16">Leaves</tissue>
    </source>
</reference>
<dbReference type="AlphaFoldDB" id="A0A251VQE4"/>
<evidence type="ECO:0000256" key="2">
    <source>
        <dbReference type="ARBA" id="ARBA00009592"/>
    </source>
</evidence>
<accession>A0A251VQE4</accession>
<dbReference type="SMART" id="SM00369">
    <property type="entry name" value="LRR_TYP"/>
    <property type="match status" value="12"/>
</dbReference>
<keyword evidence="10" id="KW-0675">Receptor</keyword>